<dbReference type="InterPro" id="IPR038765">
    <property type="entry name" value="Papain-like_cys_pep_sf"/>
</dbReference>
<feature type="transmembrane region" description="Helical" evidence="2">
    <location>
        <begin position="22"/>
        <end position="41"/>
    </location>
</feature>
<feature type="domain" description="Transglutaminase-like" evidence="3">
    <location>
        <begin position="482"/>
        <end position="554"/>
    </location>
</feature>
<sequence length="766" mass="80764">MTALSLTPPATQERTALSGADVVTAFVAAALLLLPGVVSFGPVFGGAAGYLAAGGGVLIGLIIAFLAVRGRWAFATTLATVVGAYLLFGGVLALRPTTLFGVVPTPETLLRLVPLSVQSWRDLLTVRPPAGSFVGPAVVPYLAGIVAGLFTGRLSLSVRRYLWALLPSAAFLLVGILWGIDVPAAGGALGLGFAFIALLWAVWRRHRANALTGEELLSDGSAISGPRTIAAAAALVAAATALSVAVMPLLGPAGGRVVLRQFVQPPLNLQDYASPLTGYRHLVDDQKKSTLFTVAGLPDHGRIEVATLDAYDGHVFSMDGESARFLRIGPSVYGTDAGTPRTLDIGIDNYASVWLPGGGDVRGVRFSGPRADDQAEGLYYNSYGGTLLTTAGVAAGDRYSVDLVVPPPTDDAAAQRVSQVPVGDVSRVPDVVGERATELIGDAHTPMEQLRALEKGLREGYYLTGPKSRPGHSLERITTMLTGDLLVGDDEQYAVAMALMVRQLGMPARVVMGFYPGKDDKATGGVLAVTGTMAHAWVEVPFDGQGWVTFDPTPDRDRVPQTTVPKPRPQPKPQVLPPPDPPINMLQDSMDKPGNNEDSERPGENVALRILAAAGIAALIASLLAAPFVLIAWLKSRRREHRRHAPQVADRFSGAWAELEDAAVDLGTPVPTLATRAETAEALTQTYPDVPLPQVAGAVDAGVFGPGQPTDEAAAAVWKHVDGALTSLHAGLSRWQRLRSFISLRSFRRGGGLLSRVPVPWRKAKP</sequence>
<keyword evidence="5" id="KW-1185">Reference proteome</keyword>
<keyword evidence="2" id="KW-0472">Membrane</keyword>
<feature type="transmembrane region" description="Helical" evidence="2">
    <location>
        <begin position="186"/>
        <end position="203"/>
    </location>
</feature>
<name>A0A4Q2EJS3_9ACTN</name>
<dbReference type="InterPro" id="IPR052901">
    <property type="entry name" value="Bact_TGase-like"/>
</dbReference>
<keyword evidence="2" id="KW-1133">Transmembrane helix</keyword>
<feature type="compositionally biased region" description="Pro residues" evidence="1">
    <location>
        <begin position="566"/>
        <end position="582"/>
    </location>
</feature>
<keyword evidence="2" id="KW-0812">Transmembrane</keyword>
<dbReference type="Gene3D" id="3.10.620.30">
    <property type="match status" value="1"/>
</dbReference>
<feature type="transmembrane region" description="Helical" evidence="2">
    <location>
        <begin position="47"/>
        <end position="67"/>
    </location>
</feature>
<feature type="compositionally biased region" description="Basic and acidic residues" evidence="1">
    <location>
        <begin position="589"/>
        <end position="602"/>
    </location>
</feature>
<dbReference type="EMBL" id="PPCV01000003">
    <property type="protein sequence ID" value="RXW32724.1"/>
    <property type="molecule type" value="Genomic_DNA"/>
</dbReference>
<dbReference type="SUPFAM" id="SSF54001">
    <property type="entry name" value="Cysteine proteinases"/>
    <property type="match status" value="1"/>
</dbReference>
<dbReference type="InterPro" id="IPR002931">
    <property type="entry name" value="Transglutaminase-like"/>
</dbReference>
<feature type="transmembrane region" description="Helical" evidence="2">
    <location>
        <begin position="130"/>
        <end position="150"/>
    </location>
</feature>
<accession>A0A4Q2EJS3</accession>
<dbReference type="OrthoDB" id="3651060at2"/>
<comment type="caution">
    <text evidence="4">The sequence shown here is derived from an EMBL/GenBank/DDBJ whole genome shotgun (WGS) entry which is preliminary data.</text>
</comment>
<feature type="transmembrane region" description="Helical" evidence="2">
    <location>
        <begin position="74"/>
        <end position="94"/>
    </location>
</feature>
<feature type="transmembrane region" description="Helical" evidence="2">
    <location>
        <begin position="162"/>
        <end position="180"/>
    </location>
</feature>
<reference evidence="4 5" key="1">
    <citation type="submission" date="2018-01" db="EMBL/GenBank/DDBJ databases">
        <title>Lactibacter flavus gen. nov., sp. nov., a novel bacterium of the family Propionibacteriaceae isolated from raw milk and dairy products.</title>
        <authorList>
            <person name="Wenning M."/>
            <person name="Breitenwieser F."/>
            <person name="Huptas C."/>
            <person name="von Neubeck M."/>
            <person name="Busse H.-J."/>
            <person name="Scherer S."/>
        </authorList>
    </citation>
    <scope>NUCLEOTIDE SEQUENCE [LARGE SCALE GENOMIC DNA]</scope>
    <source>
        <strain evidence="4 5">VG341</strain>
    </source>
</reference>
<evidence type="ECO:0000256" key="1">
    <source>
        <dbReference type="SAM" id="MobiDB-lite"/>
    </source>
</evidence>
<protein>
    <recommendedName>
        <fullName evidence="3">Transglutaminase-like domain-containing protein</fullName>
    </recommendedName>
</protein>
<dbReference type="RefSeq" id="WP_129458337.1">
    <property type="nucleotide sequence ID" value="NZ_PPCV01000003.1"/>
</dbReference>
<dbReference type="SMART" id="SM00460">
    <property type="entry name" value="TGc"/>
    <property type="match status" value="1"/>
</dbReference>
<dbReference type="AlphaFoldDB" id="A0A4Q2EJS3"/>
<evidence type="ECO:0000313" key="5">
    <source>
        <dbReference type="Proteomes" id="UP000290624"/>
    </source>
</evidence>
<dbReference type="Pfam" id="PF01841">
    <property type="entry name" value="Transglut_core"/>
    <property type="match status" value="1"/>
</dbReference>
<dbReference type="Proteomes" id="UP000290624">
    <property type="component" value="Unassembled WGS sequence"/>
</dbReference>
<feature type="region of interest" description="Disordered" evidence="1">
    <location>
        <begin position="550"/>
        <end position="602"/>
    </location>
</feature>
<dbReference type="PANTHER" id="PTHR42736:SF1">
    <property type="entry name" value="PROTEIN-GLUTAMINE GAMMA-GLUTAMYLTRANSFERASE"/>
    <property type="match status" value="1"/>
</dbReference>
<evidence type="ECO:0000256" key="2">
    <source>
        <dbReference type="SAM" id="Phobius"/>
    </source>
</evidence>
<proteinExistence type="predicted"/>
<gene>
    <name evidence="4" type="ORF">C1706_06160</name>
</gene>
<evidence type="ECO:0000259" key="3">
    <source>
        <dbReference type="SMART" id="SM00460"/>
    </source>
</evidence>
<feature type="transmembrane region" description="Helical" evidence="2">
    <location>
        <begin position="229"/>
        <end position="250"/>
    </location>
</feature>
<feature type="transmembrane region" description="Helical" evidence="2">
    <location>
        <begin position="610"/>
        <end position="634"/>
    </location>
</feature>
<evidence type="ECO:0000313" key="4">
    <source>
        <dbReference type="EMBL" id="RXW32724.1"/>
    </source>
</evidence>
<organism evidence="4 5">
    <name type="scientific">Propioniciclava flava</name>
    <dbReference type="NCBI Taxonomy" id="2072026"/>
    <lineage>
        <taxon>Bacteria</taxon>
        <taxon>Bacillati</taxon>
        <taxon>Actinomycetota</taxon>
        <taxon>Actinomycetes</taxon>
        <taxon>Propionibacteriales</taxon>
        <taxon>Propionibacteriaceae</taxon>
        <taxon>Propioniciclava</taxon>
    </lineage>
</organism>
<dbReference type="PANTHER" id="PTHR42736">
    <property type="entry name" value="PROTEIN-GLUTAMINE GAMMA-GLUTAMYLTRANSFERASE"/>
    <property type="match status" value="1"/>
</dbReference>